<accession>A0A4R4YV16</accession>
<dbReference type="RefSeq" id="WP_132175178.1">
    <property type="nucleotide sequence ID" value="NZ_SMKX01000151.1"/>
</dbReference>
<evidence type="ECO:0000313" key="1">
    <source>
        <dbReference type="EMBL" id="TDD47482.1"/>
    </source>
</evidence>
<keyword evidence="2" id="KW-1185">Reference proteome</keyword>
<gene>
    <name evidence="1" type="ORF">E1263_34515</name>
</gene>
<sequence>MTDTAAAHRLLDRLLAAAWDDFDAEELHNMSRARLANEFLRRMAVWGDVLNIEYGWPLLDLAVAVDPSVPDGADWLTRAEKESGREFGGTTQRAIVDMFQWALLGDQPVKRFPHLDDPYEPLLRFFERSGELITLNGAVELIGTSVRFRSRAERLAQPPFAIDLETLEGRDRDEQVRIAKMHEERRARQATRAEQAEQAE</sequence>
<comment type="caution">
    <text evidence="1">The sequence shown here is derived from an EMBL/GenBank/DDBJ whole genome shotgun (WGS) entry which is preliminary data.</text>
</comment>
<dbReference type="AlphaFoldDB" id="A0A4R4YV16"/>
<proteinExistence type="predicted"/>
<dbReference type="EMBL" id="SMKX01000151">
    <property type="protein sequence ID" value="TDD47482.1"/>
    <property type="molecule type" value="Genomic_DNA"/>
</dbReference>
<protein>
    <submittedName>
        <fullName evidence="1">Uncharacterized protein</fullName>
    </submittedName>
</protein>
<name>A0A4R4YV16_9ACTN</name>
<dbReference type="Proteomes" id="UP000295124">
    <property type="component" value="Unassembled WGS sequence"/>
</dbReference>
<reference evidence="1 2" key="1">
    <citation type="submission" date="2019-03" db="EMBL/GenBank/DDBJ databases">
        <title>Draft genome sequences of novel Actinobacteria.</title>
        <authorList>
            <person name="Sahin N."/>
            <person name="Ay H."/>
            <person name="Saygin H."/>
        </authorList>
    </citation>
    <scope>NUCLEOTIDE SEQUENCE [LARGE SCALE GENOMIC DNA]</scope>
    <source>
        <strain evidence="1 2">JCM 13523</strain>
    </source>
</reference>
<organism evidence="1 2">
    <name type="scientific">Kribbella antibiotica</name>
    <dbReference type="NCBI Taxonomy" id="190195"/>
    <lineage>
        <taxon>Bacteria</taxon>
        <taxon>Bacillati</taxon>
        <taxon>Actinomycetota</taxon>
        <taxon>Actinomycetes</taxon>
        <taxon>Propionibacteriales</taxon>
        <taxon>Kribbellaceae</taxon>
        <taxon>Kribbella</taxon>
    </lineage>
</organism>
<dbReference type="OrthoDB" id="3699633at2"/>
<evidence type="ECO:0000313" key="2">
    <source>
        <dbReference type="Proteomes" id="UP000295124"/>
    </source>
</evidence>